<dbReference type="EMBL" id="PZKG01000044">
    <property type="protein sequence ID" value="PTE21625.1"/>
    <property type="molecule type" value="Genomic_DNA"/>
</dbReference>
<feature type="transmembrane region" description="Helical" evidence="7">
    <location>
        <begin position="349"/>
        <end position="366"/>
    </location>
</feature>
<dbReference type="PANTHER" id="PTHR42718:SF46">
    <property type="entry name" value="BLR6921 PROTEIN"/>
    <property type="match status" value="1"/>
</dbReference>
<dbReference type="AlphaFoldDB" id="A0A2T4JUP8"/>
<keyword evidence="2" id="KW-0813">Transport</keyword>
<protein>
    <submittedName>
        <fullName evidence="9">MFS transporter</fullName>
    </submittedName>
</protein>
<feature type="transmembrane region" description="Helical" evidence="7">
    <location>
        <begin position="212"/>
        <end position="236"/>
    </location>
</feature>
<dbReference type="PRINTS" id="PR01035">
    <property type="entry name" value="TCRTETA"/>
</dbReference>
<keyword evidence="10" id="KW-1185">Reference proteome</keyword>
<feature type="transmembrane region" description="Helical" evidence="7">
    <location>
        <begin position="111"/>
        <end position="128"/>
    </location>
</feature>
<feature type="transmembrane region" description="Helical" evidence="7">
    <location>
        <begin position="171"/>
        <end position="191"/>
    </location>
</feature>
<comment type="subcellular location">
    <subcellularLocation>
        <location evidence="1">Cell membrane</location>
        <topology evidence="1">Multi-pass membrane protein</topology>
    </subcellularLocation>
</comment>
<evidence type="ECO:0000313" key="10">
    <source>
        <dbReference type="Proteomes" id="UP000241010"/>
    </source>
</evidence>
<proteinExistence type="predicted"/>
<keyword evidence="6 7" id="KW-0472">Membrane</keyword>
<keyword evidence="5 7" id="KW-1133">Transmembrane helix</keyword>
<evidence type="ECO:0000256" key="4">
    <source>
        <dbReference type="ARBA" id="ARBA00022692"/>
    </source>
</evidence>
<feature type="transmembrane region" description="Helical" evidence="7">
    <location>
        <begin position="83"/>
        <end position="105"/>
    </location>
</feature>
<feature type="transmembrane region" description="Helical" evidence="7">
    <location>
        <begin position="140"/>
        <end position="165"/>
    </location>
</feature>
<dbReference type="PANTHER" id="PTHR42718">
    <property type="entry name" value="MAJOR FACILITATOR SUPERFAMILY MULTIDRUG TRANSPORTER MFSC"/>
    <property type="match status" value="1"/>
</dbReference>
<evidence type="ECO:0000256" key="3">
    <source>
        <dbReference type="ARBA" id="ARBA00022475"/>
    </source>
</evidence>
<feature type="transmembrane region" description="Helical" evidence="7">
    <location>
        <begin position="54"/>
        <end position="71"/>
    </location>
</feature>
<sequence length="414" mass="42234">MQPKISIPPRITRGAPTVTLALSMLLASLGASIANVALPTMAAAFSAPFAKVQAVVVAYLAGLTIFVVIAGRLGDRYGLRHMLIAGLGLFTAASLLCALTPNLWMLVAARGVQGAGAAFLMTLSMALMRQTASEARIGRAMGLLGTVSALGTALGPALGGLMLPLTGWRGVFWFQAPLSALALILAVAVLSPERAAKAAPRGRLRSVLDRSLLPNLLLNVLVAAVMMTTLVVGPFYLSLALGLSVTQVGLVMTVGPALSIVSGAPSGRLVDHLGSRRVVLAGLLLLTTGTFALAILPGRAGVAGYLLAILVLTPGYQLFQAANNTAALADARADLRGAVSGLLNLSRNLGLIAGSTAMGALFAFGAGTADLTRVTAQAIAAGMQLTFLTAGGVMSLAILAMHRHLAAARNELRP</sequence>
<gene>
    <name evidence="9" type="ORF">C5F48_11405</name>
</gene>
<dbReference type="Proteomes" id="UP000241010">
    <property type="component" value="Unassembled WGS sequence"/>
</dbReference>
<evidence type="ECO:0000259" key="8">
    <source>
        <dbReference type="PROSITE" id="PS50850"/>
    </source>
</evidence>
<feature type="transmembrane region" description="Helical" evidence="7">
    <location>
        <begin position="278"/>
        <end position="296"/>
    </location>
</feature>
<dbReference type="OrthoDB" id="9803985at2"/>
<evidence type="ECO:0000256" key="7">
    <source>
        <dbReference type="SAM" id="Phobius"/>
    </source>
</evidence>
<feature type="transmembrane region" description="Helical" evidence="7">
    <location>
        <begin position="302"/>
        <end position="319"/>
    </location>
</feature>
<evidence type="ECO:0000313" key="9">
    <source>
        <dbReference type="EMBL" id="PTE21625.1"/>
    </source>
</evidence>
<dbReference type="Gene3D" id="1.20.1720.10">
    <property type="entry name" value="Multidrug resistance protein D"/>
    <property type="match status" value="1"/>
</dbReference>
<comment type="caution">
    <text evidence="9">The sequence shown here is derived from an EMBL/GenBank/DDBJ whole genome shotgun (WGS) entry which is preliminary data.</text>
</comment>
<dbReference type="PROSITE" id="PS50850">
    <property type="entry name" value="MFS"/>
    <property type="match status" value="1"/>
</dbReference>
<evidence type="ECO:0000256" key="1">
    <source>
        <dbReference type="ARBA" id="ARBA00004651"/>
    </source>
</evidence>
<keyword evidence="4 7" id="KW-0812">Transmembrane</keyword>
<dbReference type="Pfam" id="PF07690">
    <property type="entry name" value="MFS_1"/>
    <property type="match status" value="1"/>
</dbReference>
<dbReference type="InterPro" id="IPR036259">
    <property type="entry name" value="MFS_trans_sf"/>
</dbReference>
<dbReference type="InterPro" id="IPR001958">
    <property type="entry name" value="Tet-R_TetA/multi-R_MdtG-like"/>
</dbReference>
<dbReference type="CDD" id="cd17321">
    <property type="entry name" value="MFS_MMR_MDR_like"/>
    <property type="match status" value="1"/>
</dbReference>
<dbReference type="GO" id="GO:0022857">
    <property type="term" value="F:transmembrane transporter activity"/>
    <property type="evidence" value="ECO:0007669"/>
    <property type="project" value="InterPro"/>
</dbReference>
<evidence type="ECO:0000256" key="5">
    <source>
        <dbReference type="ARBA" id="ARBA00022989"/>
    </source>
</evidence>
<dbReference type="RefSeq" id="WP_107664040.1">
    <property type="nucleotide sequence ID" value="NZ_PZKG01000044.1"/>
</dbReference>
<evidence type="ECO:0000256" key="2">
    <source>
        <dbReference type="ARBA" id="ARBA00022448"/>
    </source>
</evidence>
<name>A0A2T4JUP8_9RHOB</name>
<feature type="domain" description="Major facilitator superfamily (MFS) profile" evidence="8">
    <location>
        <begin position="16"/>
        <end position="409"/>
    </location>
</feature>
<reference evidence="9 10" key="1">
    <citation type="submission" date="2018-03" db="EMBL/GenBank/DDBJ databases">
        <title>Cereibacter changlensis.</title>
        <authorList>
            <person name="Meyer T.E."/>
            <person name="Miller S."/>
            <person name="Lodha T."/>
            <person name="Gandham S."/>
            <person name="Chintalapati S."/>
            <person name="Chintalapati V.R."/>
        </authorList>
    </citation>
    <scope>NUCLEOTIDE SEQUENCE [LARGE SCALE GENOMIC DNA]</scope>
    <source>
        <strain evidence="9 10">JA139</strain>
    </source>
</reference>
<organism evidence="9 10">
    <name type="scientific">Cereibacter changlensis JA139</name>
    <dbReference type="NCBI Taxonomy" id="1188249"/>
    <lineage>
        <taxon>Bacteria</taxon>
        <taxon>Pseudomonadati</taxon>
        <taxon>Pseudomonadota</taxon>
        <taxon>Alphaproteobacteria</taxon>
        <taxon>Rhodobacterales</taxon>
        <taxon>Paracoccaceae</taxon>
        <taxon>Cereibacter</taxon>
    </lineage>
</organism>
<dbReference type="SUPFAM" id="SSF103473">
    <property type="entry name" value="MFS general substrate transporter"/>
    <property type="match status" value="1"/>
</dbReference>
<dbReference type="InterPro" id="IPR020846">
    <property type="entry name" value="MFS_dom"/>
</dbReference>
<dbReference type="InterPro" id="IPR011701">
    <property type="entry name" value="MFS"/>
</dbReference>
<feature type="transmembrane region" description="Helical" evidence="7">
    <location>
        <begin position="248"/>
        <end position="266"/>
    </location>
</feature>
<dbReference type="GO" id="GO:0016020">
    <property type="term" value="C:membrane"/>
    <property type="evidence" value="ECO:0007669"/>
    <property type="project" value="UniProtKB-SubCell"/>
</dbReference>
<feature type="transmembrane region" description="Helical" evidence="7">
    <location>
        <begin position="378"/>
        <end position="400"/>
    </location>
</feature>
<evidence type="ECO:0000256" key="6">
    <source>
        <dbReference type="ARBA" id="ARBA00023136"/>
    </source>
</evidence>
<keyword evidence="3" id="KW-1003">Cell membrane</keyword>
<accession>A0A2T4JUP8</accession>